<dbReference type="KEGG" id="pmw:B2K_01705"/>
<organism evidence="2 3">
    <name type="scientific">Paenibacillus mucilaginosus K02</name>
    <dbReference type="NCBI Taxonomy" id="997761"/>
    <lineage>
        <taxon>Bacteria</taxon>
        <taxon>Bacillati</taxon>
        <taxon>Bacillota</taxon>
        <taxon>Bacilli</taxon>
        <taxon>Bacillales</taxon>
        <taxon>Paenibacillaceae</taxon>
        <taxon>Paenibacillus</taxon>
    </lineage>
</organism>
<dbReference type="CDD" id="cd02440">
    <property type="entry name" value="AdoMet_MTases"/>
    <property type="match status" value="1"/>
</dbReference>
<feature type="domain" description="Methyltransferase type 11" evidence="1">
    <location>
        <begin position="37"/>
        <end position="131"/>
    </location>
</feature>
<proteinExistence type="predicted"/>
<protein>
    <submittedName>
        <fullName evidence="2">Type 11 methyltransferase</fullName>
    </submittedName>
</protein>
<dbReference type="SUPFAM" id="SSF53335">
    <property type="entry name" value="S-adenosyl-L-methionine-dependent methyltransferases"/>
    <property type="match status" value="1"/>
</dbReference>
<dbReference type="InterPro" id="IPR013216">
    <property type="entry name" value="Methyltransf_11"/>
</dbReference>
<accession>I0BAQ7</accession>
<dbReference type="InterPro" id="IPR052356">
    <property type="entry name" value="Thiol_S-MT"/>
</dbReference>
<dbReference type="OrthoDB" id="9772751at2"/>
<dbReference type="GO" id="GO:0032259">
    <property type="term" value="P:methylation"/>
    <property type="evidence" value="ECO:0007669"/>
    <property type="project" value="UniProtKB-KW"/>
</dbReference>
<dbReference type="AlphaFoldDB" id="I0BAQ7"/>
<keyword evidence="2" id="KW-0808">Transferase</keyword>
<dbReference type="GO" id="GO:0008757">
    <property type="term" value="F:S-adenosylmethionine-dependent methyltransferase activity"/>
    <property type="evidence" value="ECO:0007669"/>
    <property type="project" value="InterPro"/>
</dbReference>
<dbReference type="Proteomes" id="UP000007392">
    <property type="component" value="Chromosome"/>
</dbReference>
<reference evidence="2 3" key="1">
    <citation type="submission" date="2013-06" db="EMBL/GenBank/DDBJ databases">
        <title>Complete genome sequence of Paenibacillus mucilaginosus K02.</title>
        <authorList>
            <person name="Xiao B."/>
            <person name="Sun L."/>
            <person name="Xiao L."/>
            <person name="Lian B."/>
        </authorList>
    </citation>
    <scope>NUCLEOTIDE SEQUENCE [LARGE SCALE GENOMIC DNA]</scope>
    <source>
        <strain evidence="2 3">K02</strain>
    </source>
</reference>
<evidence type="ECO:0000313" key="3">
    <source>
        <dbReference type="Proteomes" id="UP000007392"/>
    </source>
</evidence>
<name>I0BAQ7_9BACL</name>
<dbReference type="Gene3D" id="3.40.50.150">
    <property type="entry name" value="Vaccinia Virus protein VP39"/>
    <property type="match status" value="1"/>
</dbReference>
<dbReference type="EMBL" id="CP003422">
    <property type="protein sequence ID" value="AFH59454.1"/>
    <property type="molecule type" value="Genomic_DNA"/>
</dbReference>
<sequence length="214" mass="23467">MSTFFARHYDALMGWLEKRGFTRIRANLLREASGTVLEIGSGTGLNFPLYRGCDKVVALEPSEVMRRTSMKRALIAPVPVEPVGGDAQNLPFADASFDTVVGTLVLCTIPDPLRALREIRRVCKPGGTVLFFEHVRLEHAALGRLQDWLTPAWKRLCDGCCLNRSTLDTLQQAGLEIERTERYYGDIFVTVVARNPKAGSGGGVSAGRTGTIQS</sequence>
<keyword evidence="2" id="KW-0489">Methyltransferase</keyword>
<dbReference type="PANTHER" id="PTHR45036:SF1">
    <property type="entry name" value="METHYLTRANSFERASE LIKE 7A"/>
    <property type="match status" value="1"/>
</dbReference>
<dbReference type="RefSeq" id="WP_014649143.1">
    <property type="nucleotide sequence ID" value="NC_017672.3"/>
</dbReference>
<dbReference type="InterPro" id="IPR029063">
    <property type="entry name" value="SAM-dependent_MTases_sf"/>
</dbReference>
<gene>
    <name evidence="2" type="ORF">B2K_01705</name>
</gene>
<evidence type="ECO:0000259" key="1">
    <source>
        <dbReference type="Pfam" id="PF08241"/>
    </source>
</evidence>
<dbReference type="PATRIC" id="fig|997761.3.peg.340"/>
<dbReference type="Pfam" id="PF08241">
    <property type="entry name" value="Methyltransf_11"/>
    <property type="match status" value="1"/>
</dbReference>
<dbReference type="PANTHER" id="PTHR45036">
    <property type="entry name" value="METHYLTRANSFERASE LIKE 7B"/>
    <property type="match status" value="1"/>
</dbReference>
<dbReference type="HOGENOM" id="CLU_037990_7_3_9"/>
<evidence type="ECO:0000313" key="2">
    <source>
        <dbReference type="EMBL" id="AFH59454.1"/>
    </source>
</evidence>